<name>A0A1W1W4Y3_9BACT</name>
<evidence type="ECO:0000313" key="2">
    <source>
        <dbReference type="Proteomes" id="UP000192266"/>
    </source>
</evidence>
<gene>
    <name evidence="1" type="ORF">SAMN00120144_3059</name>
</gene>
<protein>
    <submittedName>
        <fullName evidence="1">Uncharacterized protein</fullName>
    </submittedName>
</protein>
<dbReference type="AlphaFoldDB" id="A0A1W1W4Y3"/>
<dbReference type="RefSeq" id="WP_084448112.1">
    <property type="nucleotide sequence ID" value="NZ_FWWW01000122.1"/>
</dbReference>
<keyword evidence="2" id="KW-1185">Reference proteome</keyword>
<accession>A0A1W1W4Y3</accession>
<dbReference type="EMBL" id="FWWW01000122">
    <property type="protein sequence ID" value="SMC00679.1"/>
    <property type="molecule type" value="Genomic_DNA"/>
</dbReference>
<sequence>MINKLKNAATSLLCLFIFHECNEKRIDLVDKKNHPLSVHILDKEKTFLFNYAKEKDGLTGNIGHVFVEKLFNTSDSHNGIYIFRIDASHTHERFFIKDKENIIIFNSIYFNDLLKEYSYYADTAKSVSLDNKISYLKSICTYLEETNN</sequence>
<reference evidence="1 2" key="1">
    <citation type="submission" date="2017-04" db="EMBL/GenBank/DDBJ databases">
        <authorList>
            <person name="Afonso C.L."/>
            <person name="Miller P.J."/>
            <person name="Scott M.A."/>
            <person name="Spackman E."/>
            <person name="Goraichik I."/>
            <person name="Dimitrov K.M."/>
            <person name="Suarez D.L."/>
            <person name="Swayne D.E."/>
        </authorList>
    </citation>
    <scope>NUCLEOTIDE SEQUENCE [LARGE SCALE GENOMIC DNA]</scope>
    <source>
        <strain evidence="1 2">DSM 11622</strain>
    </source>
</reference>
<dbReference type="Proteomes" id="UP000192266">
    <property type="component" value="Unassembled WGS sequence"/>
</dbReference>
<dbReference type="STRING" id="645990.SAMN00120144_3059"/>
<evidence type="ECO:0000313" key="1">
    <source>
        <dbReference type="EMBL" id="SMC00679.1"/>
    </source>
</evidence>
<organism evidence="1 2">
    <name type="scientific">Hymenobacter roseosalivarius DSM 11622</name>
    <dbReference type="NCBI Taxonomy" id="645990"/>
    <lineage>
        <taxon>Bacteria</taxon>
        <taxon>Pseudomonadati</taxon>
        <taxon>Bacteroidota</taxon>
        <taxon>Cytophagia</taxon>
        <taxon>Cytophagales</taxon>
        <taxon>Hymenobacteraceae</taxon>
        <taxon>Hymenobacter</taxon>
    </lineage>
</organism>
<proteinExistence type="predicted"/>